<dbReference type="Proteomes" id="UP001321749">
    <property type="component" value="Unassembled WGS sequence"/>
</dbReference>
<accession>A0AAV9H969</accession>
<gene>
    <name evidence="1" type="ORF">QBC42DRAFT_291466</name>
</gene>
<protein>
    <submittedName>
        <fullName evidence="1">Uncharacterized protein</fullName>
    </submittedName>
</protein>
<keyword evidence="2" id="KW-1185">Reference proteome</keyword>
<name>A0AAV9H969_9PEZI</name>
<reference evidence="1" key="1">
    <citation type="journal article" date="2023" name="Mol. Phylogenet. Evol.">
        <title>Genome-scale phylogeny and comparative genomics of the fungal order Sordariales.</title>
        <authorList>
            <person name="Hensen N."/>
            <person name="Bonometti L."/>
            <person name="Westerberg I."/>
            <person name="Brannstrom I.O."/>
            <person name="Guillou S."/>
            <person name="Cros-Aarteil S."/>
            <person name="Calhoun S."/>
            <person name="Haridas S."/>
            <person name="Kuo A."/>
            <person name="Mondo S."/>
            <person name="Pangilinan J."/>
            <person name="Riley R."/>
            <person name="LaButti K."/>
            <person name="Andreopoulos B."/>
            <person name="Lipzen A."/>
            <person name="Chen C."/>
            <person name="Yan M."/>
            <person name="Daum C."/>
            <person name="Ng V."/>
            <person name="Clum A."/>
            <person name="Steindorff A."/>
            <person name="Ohm R.A."/>
            <person name="Martin F."/>
            <person name="Silar P."/>
            <person name="Natvig D.O."/>
            <person name="Lalanne C."/>
            <person name="Gautier V."/>
            <person name="Ament-Velasquez S.L."/>
            <person name="Kruys A."/>
            <person name="Hutchinson M.I."/>
            <person name="Powell A.J."/>
            <person name="Barry K."/>
            <person name="Miller A.N."/>
            <person name="Grigoriev I.V."/>
            <person name="Debuchy R."/>
            <person name="Gladieux P."/>
            <person name="Hiltunen Thoren M."/>
            <person name="Johannesson H."/>
        </authorList>
    </citation>
    <scope>NUCLEOTIDE SEQUENCE</scope>
    <source>
        <strain evidence="1">PSN324</strain>
    </source>
</reference>
<dbReference type="AlphaFoldDB" id="A0AAV9H969"/>
<proteinExistence type="predicted"/>
<evidence type="ECO:0000313" key="1">
    <source>
        <dbReference type="EMBL" id="KAK4457564.1"/>
    </source>
</evidence>
<organism evidence="1 2">
    <name type="scientific">Cladorrhinum samala</name>
    <dbReference type="NCBI Taxonomy" id="585594"/>
    <lineage>
        <taxon>Eukaryota</taxon>
        <taxon>Fungi</taxon>
        <taxon>Dikarya</taxon>
        <taxon>Ascomycota</taxon>
        <taxon>Pezizomycotina</taxon>
        <taxon>Sordariomycetes</taxon>
        <taxon>Sordariomycetidae</taxon>
        <taxon>Sordariales</taxon>
        <taxon>Podosporaceae</taxon>
        <taxon>Cladorrhinum</taxon>
    </lineage>
</organism>
<dbReference type="EMBL" id="MU865108">
    <property type="protein sequence ID" value="KAK4457564.1"/>
    <property type="molecule type" value="Genomic_DNA"/>
</dbReference>
<comment type="caution">
    <text evidence="1">The sequence shown here is derived from an EMBL/GenBank/DDBJ whole genome shotgun (WGS) entry which is preliminary data.</text>
</comment>
<sequence>MATLNLGSCINETSTVASTILNIVNAMAAVPDRVKPSTICTYHVCATTTAVGNFINLWRILMTKCSEHDLNSIAIQVIRTYTCFGMAVLASPGSTATELAAGIAAVVTEAIGYDAESCCWSRDTADITARDLISVASLANLPPRPPPYQAPLVSMLTRKQLAGLARRVALLTVAARDSSIAASEEFAFIMVALSLGRDLFASCRGRCKSKGLPVCFCRNKPLRASQCRLYLLPGV</sequence>
<reference evidence="1" key="2">
    <citation type="submission" date="2023-06" db="EMBL/GenBank/DDBJ databases">
        <authorList>
            <consortium name="Lawrence Berkeley National Laboratory"/>
            <person name="Mondo S.J."/>
            <person name="Hensen N."/>
            <person name="Bonometti L."/>
            <person name="Westerberg I."/>
            <person name="Brannstrom I.O."/>
            <person name="Guillou S."/>
            <person name="Cros-Aarteil S."/>
            <person name="Calhoun S."/>
            <person name="Haridas S."/>
            <person name="Kuo A."/>
            <person name="Pangilinan J."/>
            <person name="Riley R."/>
            <person name="Labutti K."/>
            <person name="Andreopoulos B."/>
            <person name="Lipzen A."/>
            <person name="Chen C."/>
            <person name="Yanf M."/>
            <person name="Daum C."/>
            <person name="Ng V."/>
            <person name="Clum A."/>
            <person name="Steindorff A."/>
            <person name="Ohm R."/>
            <person name="Martin F."/>
            <person name="Silar P."/>
            <person name="Natvig D."/>
            <person name="Lalanne C."/>
            <person name="Gautier V."/>
            <person name="Ament-Velasquez S.L."/>
            <person name="Kruys A."/>
            <person name="Hutchinson M.I."/>
            <person name="Powell A.J."/>
            <person name="Barry K."/>
            <person name="Miller A.N."/>
            <person name="Grigoriev I.V."/>
            <person name="Debuchy R."/>
            <person name="Gladieux P."/>
            <person name="Thoren M.H."/>
            <person name="Johannesson H."/>
        </authorList>
    </citation>
    <scope>NUCLEOTIDE SEQUENCE</scope>
    <source>
        <strain evidence="1">PSN324</strain>
    </source>
</reference>
<evidence type="ECO:0000313" key="2">
    <source>
        <dbReference type="Proteomes" id="UP001321749"/>
    </source>
</evidence>